<organism evidence="2">
    <name type="scientific">Zea mays</name>
    <name type="common">Maize</name>
    <dbReference type="NCBI Taxonomy" id="4577"/>
    <lineage>
        <taxon>Eukaryota</taxon>
        <taxon>Viridiplantae</taxon>
        <taxon>Streptophyta</taxon>
        <taxon>Embryophyta</taxon>
        <taxon>Tracheophyta</taxon>
        <taxon>Spermatophyta</taxon>
        <taxon>Magnoliopsida</taxon>
        <taxon>Liliopsida</taxon>
        <taxon>Poales</taxon>
        <taxon>Poaceae</taxon>
        <taxon>PACMAD clade</taxon>
        <taxon>Panicoideae</taxon>
        <taxon>Andropogonodae</taxon>
        <taxon>Andropogoneae</taxon>
        <taxon>Tripsacinae</taxon>
        <taxon>Zea</taxon>
    </lineage>
</organism>
<reference evidence="2" key="1">
    <citation type="journal article" date="2009" name="PLoS Genet.">
        <title>Sequencing, mapping, and analysis of 27,455 maize full-length cDNAs.</title>
        <authorList>
            <person name="Soderlund C."/>
            <person name="Descour A."/>
            <person name="Kudrna D."/>
            <person name="Bomhoff M."/>
            <person name="Boyd L."/>
            <person name="Currie J."/>
            <person name="Angelova A."/>
            <person name="Collura K."/>
            <person name="Wissotski M."/>
            <person name="Ashley E."/>
            <person name="Morrow D."/>
            <person name="Fernandes J."/>
            <person name="Walbot V."/>
            <person name="Yu Y."/>
        </authorList>
    </citation>
    <scope>NUCLEOTIDE SEQUENCE</scope>
    <source>
        <strain evidence="2">B73</strain>
    </source>
</reference>
<dbReference type="KEGG" id="zma:100274019"/>
<dbReference type="AlphaFoldDB" id="B4FYM5"/>
<dbReference type="OrthoDB" id="685855at2759"/>
<name>B4FYM5_MAIZE</name>
<dbReference type="RefSeq" id="NP_001307039.1">
    <property type="nucleotide sequence ID" value="NM_001320110.1"/>
</dbReference>
<proteinExistence type="evidence at transcript level"/>
<feature type="compositionally biased region" description="Basic and acidic residues" evidence="1">
    <location>
        <begin position="85"/>
        <end position="95"/>
    </location>
</feature>
<sequence length="257" mass="29015">MQQNHVFTFLFVYESIHPIPKDLNQPINVMTIFNSGASRYLVLLGAWENGNRQPAEPRPSHGGVQWPPEHRPRGRRLLQGPGPLREAERQGRSEQCRGPGGLGLEPDLPAGPEARHQVQPAEGLPRPRRRPHRRRDRFPALRGQELVRRLHQAVPRAGAAQGGVREGGCCCCLLVGRRRRRNPGQTGERVRRLRGVHLRHLARGRPEDHAHPRRRDGGGAQGRRRWWLQEGGFHHRAVGIERPAAARIFVFVAGGTR</sequence>
<feature type="compositionally biased region" description="Basic residues" evidence="1">
    <location>
        <begin position="126"/>
        <end position="136"/>
    </location>
</feature>
<dbReference type="EMBL" id="BT042213">
    <property type="protein sequence ID" value="ACF87218.1"/>
    <property type="molecule type" value="mRNA"/>
</dbReference>
<accession>B4FYM5</accession>
<feature type="region of interest" description="Disordered" evidence="1">
    <location>
        <begin position="202"/>
        <end position="222"/>
    </location>
</feature>
<evidence type="ECO:0000313" key="2">
    <source>
        <dbReference type="EMBL" id="ACF87218.1"/>
    </source>
</evidence>
<evidence type="ECO:0000256" key="1">
    <source>
        <dbReference type="SAM" id="MobiDB-lite"/>
    </source>
</evidence>
<feature type="region of interest" description="Disordered" evidence="1">
    <location>
        <begin position="52"/>
        <end position="142"/>
    </location>
</feature>
<dbReference type="GeneID" id="100274019"/>
<protein>
    <submittedName>
        <fullName evidence="2">Uncharacterized protein</fullName>
    </submittedName>
</protein>